<evidence type="ECO:0000259" key="6">
    <source>
        <dbReference type="PROSITE" id="PS51742"/>
    </source>
</evidence>
<dbReference type="GO" id="GO:0003677">
    <property type="term" value="F:DNA binding"/>
    <property type="evidence" value="ECO:0007669"/>
    <property type="project" value="UniProtKB-KW"/>
</dbReference>
<evidence type="ECO:0000256" key="4">
    <source>
        <dbReference type="ARBA" id="ARBA00023242"/>
    </source>
</evidence>
<keyword evidence="1" id="KW-0805">Transcription regulation</keyword>
<protein>
    <recommendedName>
        <fullName evidence="6">PPC domain-containing protein</fullName>
    </recommendedName>
</protein>
<dbReference type="GO" id="GO:0016705">
    <property type="term" value="F:oxidoreductase activity, acting on paired donors, with incorporation or reduction of molecular oxygen"/>
    <property type="evidence" value="ECO:0007669"/>
    <property type="project" value="InterPro"/>
</dbReference>
<dbReference type="GO" id="GO:0005506">
    <property type="term" value="F:iron ion binding"/>
    <property type="evidence" value="ECO:0007669"/>
    <property type="project" value="InterPro"/>
</dbReference>
<dbReference type="Gene3D" id="1.10.630.10">
    <property type="entry name" value="Cytochrome P450"/>
    <property type="match status" value="1"/>
</dbReference>
<proteinExistence type="predicted"/>
<dbReference type="EMBL" id="JBCGBO010000005">
    <property type="protein sequence ID" value="KAK9201352.1"/>
    <property type="molecule type" value="Genomic_DNA"/>
</dbReference>
<dbReference type="InterPro" id="IPR036396">
    <property type="entry name" value="Cyt_P450_sf"/>
</dbReference>
<dbReference type="PANTHER" id="PTHR47952">
    <property type="entry name" value="TRYPTAMINE 5-HYDROXYLASE"/>
    <property type="match status" value="1"/>
</dbReference>
<dbReference type="PANTHER" id="PTHR47952:SF3">
    <property type="entry name" value="CYTOCHROME P450 71B3-LIKE"/>
    <property type="match status" value="1"/>
</dbReference>
<dbReference type="InterPro" id="IPR001128">
    <property type="entry name" value="Cyt_P450"/>
</dbReference>
<evidence type="ECO:0000256" key="3">
    <source>
        <dbReference type="ARBA" id="ARBA00023163"/>
    </source>
</evidence>
<evidence type="ECO:0000313" key="8">
    <source>
        <dbReference type="Proteomes" id="UP001428341"/>
    </source>
</evidence>
<comment type="caution">
    <text evidence="7">The sequence shown here is derived from an EMBL/GenBank/DDBJ whole genome shotgun (WGS) entry which is preliminary data.</text>
</comment>
<name>A0AAP0QS55_9ROSI</name>
<dbReference type="Pfam" id="PF00067">
    <property type="entry name" value="p450"/>
    <property type="match status" value="1"/>
</dbReference>
<evidence type="ECO:0000313" key="7">
    <source>
        <dbReference type="EMBL" id="KAK9201352.1"/>
    </source>
</evidence>
<dbReference type="AlphaFoldDB" id="A0AAP0QS55"/>
<feature type="domain" description="PPC" evidence="6">
    <location>
        <begin position="1"/>
        <end position="150"/>
    </location>
</feature>
<organism evidence="7 8">
    <name type="scientific">Citrus x changshan-huyou</name>
    <dbReference type="NCBI Taxonomy" id="2935761"/>
    <lineage>
        <taxon>Eukaryota</taxon>
        <taxon>Viridiplantae</taxon>
        <taxon>Streptophyta</taxon>
        <taxon>Embryophyta</taxon>
        <taxon>Tracheophyta</taxon>
        <taxon>Spermatophyta</taxon>
        <taxon>Magnoliopsida</taxon>
        <taxon>eudicotyledons</taxon>
        <taxon>Gunneridae</taxon>
        <taxon>Pentapetalae</taxon>
        <taxon>rosids</taxon>
        <taxon>malvids</taxon>
        <taxon>Sapindales</taxon>
        <taxon>Rutaceae</taxon>
        <taxon>Aurantioideae</taxon>
        <taxon>Citrus</taxon>
    </lineage>
</organism>
<keyword evidence="8" id="KW-1185">Reference proteome</keyword>
<dbReference type="PROSITE" id="PS51742">
    <property type="entry name" value="PPC"/>
    <property type="match status" value="1"/>
</dbReference>
<dbReference type="CDD" id="cd11378">
    <property type="entry name" value="DUF296"/>
    <property type="match status" value="1"/>
</dbReference>
<reference evidence="7 8" key="1">
    <citation type="submission" date="2024-05" db="EMBL/GenBank/DDBJ databases">
        <title>Haplotype-resolved chromosome-level genome assembly of Huyou (Citrus changshanensis).</title>
        <authorList>
            <person name="Miao C."/>
            <person name="Chen W."/>
            <person name="Wu Y."/>
            <person name="Wang L."/>
            <person name="Zhao S."/>
            <person name="Grierson D."/>
            <person name="Xu C."/>
            <person name="Chen K."/>
        </authorList>
    </citation>
    <scope>NUCLEOTIDE SEQUENCE [LARGE SCALE GENOMIC DNA]</scope>
    <source>
        <strain evidence="7">01-14</strain>
        <tissue evidence="7">Leaf</tissue>
    </source>
</reference>
<accession>A0AAP0QS55</accession>
<dbReference type="InterPro" id="IPR005175">
    <property type="entry name" value="PPC_dom"/>
</dbReference>
<evidence type="ECO:0000256" key="1">
    <source>
        <dbReference type="ARBA" id="ARBA00023015"/>
    </source>
</evidence>
<keyword evidence="4" id="KW-0539">Nucleus</keyword>
<dbReference type="GO" id="GO:0020037">
    <property type="term" value="F:heme binding"/>
    <property type="evidence" value="ECO:0007669"/>
    <property type="project" value="InterPro"/>
</dbReference>
<keyword evidence="3" id="KW-0804">Transcription</keyword>
<evidence type="ECO:0000256" key="2">
    <source>
        <dbReference type="ARBA" id="ARBA00023125"/>
    </source>
</evidence>
<feature type="region of interest" description="Disordered" evidence="5">
    <location>
        <begin position="134"/>
        <end position="169"/>
    </location>
</feature>
<sequence>MTVIYILSTTPQPAFGSKRRSKLDDDDHEQEADFIDVLLVEMKIDPTMDLIKALIVPSATPGSTITFHWRFDILSISVTFLPQNAAYSPLPNIFVISLAGPQGQIVGGSVVGPLLAVGTVFVVAATFNNPSYHRLPVQDEQQRTSVSAGGEGQLPVGSSGGGGGGGGTESGHVAGGDLCGMSMYSCHLPPGAGGSDGIFVGADTSEVNLRWSMTNLMKNLKAMKKAEEEVKSVVKKKGFVDEEDLPRLQHLKAVVKETMRFQPMAEIISRETTEKCIINAMLNWEDKILNSYHLVPGEEFVLIALPTVELALANLLYNFNWEMPTEDLDFDVIPGLTQHKKNAVTLMAAKFI</sequence>
<gene>
    <name evidence="7" type="ORF">WN944_016553</name>
</gene>
<keyword evidence="2" id="KW-0238">DNA-binding</keyword>
<dbReference type="GO" id="GO:0004497">
    <property type="term" value="F:monooxygenase activity"/>
    <property type="evidence" value="ECO:0007669"/>
    <property type="project" value="InterPro"/>
</dbReference>
<dbReference type="Proteomes" id="UP001428341">
    <property type="component" value="Unassembled WGS sequence"/>
</dbReference>
<dbReference type="SUPFAM" id="SSF48264">
    <property type="entry name" value="Cytochrome P450"/>
    <property type="match status" value="1"/>
</dbReference>
<dbReference type="Gene3D" id="3.30.1330.80">
    <property type="entry name" value="Hypothetical protein, similar to alpha- acetolactate decarboxylase, domain 2"/>
    <property type="match status" value="1"/>
</dbReference>
<feature type="compositionally biased region" description="Gly residues" evidence="5">
    <location>
        <begin position="158"/>
        <end position="169"/>
    </location>
</feature>
<evidence type="ECO:0000256" key="5">
    <source>
        <dbReference type="SAM" id="MobiDB-lite"/>
    </source>
</evidence>
<dbReference type="SUPFAM" id="SSF117856">
    <property type="entry name" value="AF0104/ALDC/Ptd012-like"/>
    <property type="match status" value="1"/>
</dbReference>